<feature type="chain" id="PRO_5047019859" description="Lipoprotein" evidence="1">
    <location>
        <begin position="20"/>
        <end position="122"/>
    </location>
</feature>
<name>A0ABT5KJA1_9BURK</name>
<protein>
    <recommendedName>
        <fullName evidence="4">Lipoprotein</fullName>
    </recommendedName>
</protein>
<evidence type="ECO:0000313" key="3">
    <source>
        <dbReference type="Proteomes" id="UP001221189"/>
    </source>
</evidence>
<sequence length="122" mass="12867">MIQRFKLARLAVIACVASAAFLSGCAIHITTTKDGDSATVKSPGSAKIECVASPSGECNYVLFTSRCETVEADAGKSTTTCTHQVFDQFKLATGQSRQLANLPAGYKQCMKSAGKPELPNCD</sequence>
<comment type="caution">
    <text evidence="2">The sequence shown here is derived from an EMBL/GenBank/DDBJ whole genome shotgun (WGS) entry which is preliminary data.</text>
</comment>
<dbReference type="PROSITE" id="PS51257">
    <property type="entry name" value="PROKAR_LIPOPROTEIN"/>
    <property type="match status" value="1"/>
</dbReference>
<evidence type="ECO:0008006" key="4">
    <source>
        <dbReference type="Google" id="ProtNLM"/>
    </source>
</evidence>
<dbReference type="EMBL" id="JAQQXT010000016">
    <property type="protein sequence ID" value="MDC8773961.1"/>
    <property type="molecule type" value="Genomic_DNA"/>
</dbReference>
<dbReference type="RefSeq" id="WP_273602044.1">
    <property type="nucleotide sequence ID" value="NZ_JAQQXT010000016.1"/>
</dbReference>
<dbReference type="Proteomes" id="UP001221189">
    <property type="component" value="Unassembled WGS sequence"/>
</dbReference>
<evidence type="ECO:0000313" key="2">
    <source>
        <dbReference type="EMBL" id="MDC8773961.1"/>
    </source>
</evidence>
<keyword evidence="1" id="KW-0732">Signal</keyword>
<accession>A0ABT5KJA1</accession>
<reference evidence="2 3" key="1">
    <citation type="submission" date="2022-10" db="EMBL/GenBank/DDBJ databases">
        <title>Paucibacter sp. hw1 Genome sequencing.</title>
        <authorList>
            <person name="Park S."/>
        </authorList>
    </citation>
    <scope>NUCLEOTIDE SEQUENCE [LARGE SCALE GENOMIC DNA]</scope>
    <source>
        <strain evidence="3">hw1</strain>
    </source>
</reference>
<feature type="signal peptide" evidence="1">
    <location>
        <begin position="1"/>
        <end position="19"/>
    </location>
</feature>
<proteinExistence type="predicted"/>
<gene>
    <name evidence="2" type="ORF">PRZ03_20530</name>
</gene>
<organism evidence="2 3">
    <name type="scientific">Roseateles albus</name>
    <dbReference type="NCBI Taxonomy" id="2987525"/>
    <lineage>
        <taxon>Bacteria</taxon>
        <taxon>Pseudomonadati</taxon>
        <taxon>Pseudomonadota</taxon>
        <taxon>Betaproteobacteria</taxon>
        <taxon>Burkholderiales</taxon>
        <taxon>Sphaerotilaceae</taxon>
        <taxon>Roseateles</taxon>
    </lineage>
</organism>
<evidence type="ECO:0000256" key="1">
    <source>
        <dbReference type="SAM" id="SignalP"/>
    </source>
</evidence>
<keyword evidence="3" id="KW-1185">Reference proteome</keyword>